<reference evidence="1 2" key="1">
    <citation type="submission" date="2018-11" db="EMBL/GenBank/DDBJ databases">
        <title>Sequencing the genomes of 1000 actinobacteria strains.</title>
        <authorList>
            <person name="Klenk H.-P."/>
        </authorList>
    </citation>
    <scope>NUCLEOTIDE SEQUENCE [LARGE SCALE GENOMIC DNA]</scope>
    <source>
        <strain evidence="1 2">DSM 12652</strain>
    </source>
</reference>
<evidence type="ECO:0000313" key="1">
    <source>
        <dbReference type="EMBL" id="ROR90752.1"/>
    </source>
</evidence>
<organism evidence="1 2">
    <name type="scientific">Nocardioides aurantiacus</name>
    <dbReference type="NCBI Taxonomy" id="86796"/>
    <lineage>
        <taxon>Bacteria</taxon>
        <taxon>Bacillati</taxon>
        <taxon>Actinomycetota</taxon>
        <taxon>Actinomycetes</taxon>
        <taxon>Propionibacteriales</taxon>
        <taxon>Nocardioidaceae</taxon>
        <taxon>Nocardioides</taxon>
    </lineage>
</organism>
<keyword evidence="2" id="KW-1185">Reference proteome</keyword>
<comment type="caution">
    <text evidence="1">The sequence shown here is derived from an EMBL/GenBank/DDBJ whole genome shotgun (WGS) entry which is preliminary data.</text>
</comment>
<accession>A0A3N2CT84</accession>
<sequence>MAGGSRDLGVGLAVVPGSRYGSSWVQVFGRG</sequence>
<name>A0A3N2CT84_9ACTN</name>
<dbReference type="Proteomes" id="UP000281738">
    <property type="component" value="Unassembled WGS sequence"/>
</dbReference>
<evidence type="ECO:0000313" key="2">
    <source>
        <dbReference type="Proteomes" id="UP000281738"/>
    </source>
</evidence>
<dbReference type="AlphaFoldDB" id="A0A3N2CT84"/>
<protein>
    <submittedName>
        <fullName evidence="1">Uncharacterized protein</fullName>
    </submittedName>
</protein>
<proteinExistence type="predicted"/>
<gene>
    <name evidence="1" type="ORF">EDD33_1600</name>
</gene>
<dbReference type="EMBL" id="RKHO01000001">
    <property type="protein sequence ID" value="ROR90752.1"/>
    <property type="molecule type" value="Genomic_DNA"/>
</dbReference>